<dbReference type="Gramene" id="KGN59056">
    <property type="protein sequence ID" value="KGN59056"/>
    <property type="gene ID" value="Csa_3G748850"/>
</dbReference>
<dbReference type="Proteomes" id="UP000029981">
    <property type="component" value="Chromosome 3"/>
</dbReference>
<keyword evidence="2" id="KW-1185">Reference proteome</keyword>
<evidence type="ECO:0000313" key="1">
    <source>
        <dbReference type="EMBL" id="KGN59056.1"/>
    </source>
</evidence>
<reference evidence="1 2" key="4">
    <citation type="journal article" date="2011" name="BMC Genomics">
        <title>RNA-Seq improves annotation of protein-coding genes in the cucumber genome.</title>
        <authorList>
            <person name="Li Z."/>
            <person name="Zhang Z."/>
            <person name="Yan P."/>
            <person name="Huang S."/>
            <person name="Fei Z."/>
            <person name="Lin K."/>
        </authorList>
    </citation>
    <scope>NUCLEOTIDE SEQUENCE [LARGE SCALE GENOMIC DNA]</scope>
    <source>
        <strain evidence="2">cv. 9930</strain>
    </source>
</reference>
<reference evidence="1 2" key="1">
    <citation type="journal article" date="2009" name="Nat. Genet.">
        <title>The genome of the cucumber, Cucumis sativus L.</title>
        <authorList>
            <person name="Huang S."/>
            <person name="Li R."/>
            <person name="Zhang Z."/>
            <person name="Li L."/>
            <person name="Gu X."/>
            <person name="Fan W."/>
            <person name="Lucas W.J."/>
            <person name="Wang X."/>
            <person name="Xie B."/>
            <person name="Ni P."/>
            <person name="Ren Y."/>
            <person name="Zhu H."/>
            <person name="Li J."/>
            <person name="Lin K."/>
            <person name="Jin W."/>
            <person name="Fei Z."/>
            <person name="Li G."/>
            <person name="Staub J."/>
            <person name="Kilian A."/>
            <person name="van der Vossen E.A."/>
            <person name="Wu Y."/>
            <person name="Guo J."/>
            <person name="He J."/>
            <person name="Jia Z."/>
            <person name="Ren Y."/>
            <person name="Tian G."/>
            <person name="Lu Y."/>
            <person name="Ruan J."/>
            <person name="Qian W."/>
            <person name="Wang M."/>
            <person name="Huang Q."/>
            <person name="Li B."/>
            <person name="Xuan Z."/>
            <person name="Cao J."/>
            <person name="Asan"/>
            <person name="Wu Z."/>
            <person name="Zhang J."/>
            <person name="Cai Q."/>
            <person name="Bai Y."/>
            <person name="Zhao B."/>
            <person name="Han Y."/>
            <person name="Li Y."/>
            <person name="Li X."/>
            <person name="Wang S."/>
            <person name="Shi Q."/>
            <person name="Liu S."/>
            <person name="Cho W.K."/>
            <person name="Kim J.Y."/>
            <person name="Xu Y."/>
            <person name="Heller-Uszynska K."/>
            <person name="Miao H."/>
            <person name="Cheng Z."/>
            <person name="Zhang S."/>
            <person name="Wu J."/>
            <person name="Yang Y."/>
            <person name="Kang H."/>
            <person name="Li M."/>
            <person name="Liang H."/>
            <person name="Ren X."/>
            <person name="Shi Z."/>
            <person name="Wen M."/>
            <person name="Jian M."/>
            <person name="Yang H."/>
            <person name="Zhang G."/>
            <person name="Yang Z."/>
            <person name="Chen R."/>
            <person name="Liu S."/>
            <person name="Li J."/>
            <person name="Ma L."/>
            <person name="Liu H."/>
            <person name="Zhou Y."/>
            <person name="Zhao J."/>
            <person name="Fang X."/>
            <person name="Li G."/>
            <person name="Fang L."/>
            <person name="Li Y."/>
            <person name="Liu D."/>
            <person name="Zheng H."/>
            <person name="Zhang Y."/>
            <person name="Qin N."/>
            <person name="Li Z."/>
            <person name="Yang G."/>
            <person name="Yang S."/>
            <person name="Bolund L."/>
            <person name="Kristiansen K."/>
            <person name="Zheng H."/>
            <person name="Li S."/>
            <person name="Zhang X."/>
            <person name="Yang H."/>
            <person name="Wang J."/>
            <person name="Sun R."/>
            <person name="Zhang B."/>
            <person name="Jiang S."/>
            <person name="Wang J."/>
            <person name="Du Y."/>
            <person name="Li S."/>
        </authorList>
    </citation>
    <scope>NUCLEOTIDE SEQUENCE [LARGE SCALE GENOMIC DNA]</scope>
    <source>
        <strain evidence="2">cv. 9930</strain>
    </source>
</reference>
<name>A0A0A0LGH6_CUCSA</name>
<reference evidence="1 2" key="3">
    <citation type="journal article" date="2010" name="BMC Genomics">
        <title>Transcriptome sequencing and comparative analysis of cucumber flowers with different sex types.</title>
        <authorList>
            <person name="Guo S."/>
            <person name="Zheng Y."/>
            <person name="Joung J.G."/>
            <person name="Liu S."/>
            <person name="Zhang Z."/>
            <person name="Crasta O.R."/>
            <person name="Sobral B.W."/>
            <person name="Xu Y."/>
            <person name="Huang S."/>
            <person name="Fei Z."/>
        </authorList>
    </citation>
    <scope>NUCLEOTIDE SEQUENCE [LARGE SCALE GENOMIC DNA]</scope>
    <source>
        <strain evidence="2">cv. 9930</strain>
    </source>
</reference>
<reference evidence="1 2" key="2">
    <citation type="journal article" date="2009" name="PLoS ONE">
        <title>An integrated genetic and cytogenetic map of the cucumber genome.</title>
        <authorList>
            <person name="Ren Y."/>
            <person name="Zhang Z."/>
            <person name="Liu J."/>
            <person name="Staub J.E."/>
            <person name="Han Y."/>
            <person name="Cheng Z."/>
            <person name="Li X."/>
            <person name="Lu J."/>
            <person name="Miao H."/>
            <person name="Kang H."/>
            <person name="Xie B."/>
            <person name="Gu X."/>
            <person name="Wang X."/>
            <person name="Du Y."/>
            <person name="Jin W."/>
            <person name="Huang S."/>
        </authorList>
    </citation>
    <scope>NUCLEOTIDE SEQUENCE [LARGE SCALE GENOMIC DNA]</scope>
    <source>
        <strain evidence="2">cv. 9930</strain>
    </source>
</reference>
<sequence length="82" mass="9253">MFGSSLLSSVRSPSSIRSLFAHSLASYTRNQDRYSSGVRFPPARALGSYCGLKFDLTLRFGFHLWLHSNDTRYTFSSNIVVL</sequence>
<protein>
    <submittedName>
        <fullName evidence="1">Uncharacterized protein</fullName>
    </submittedName>
</protein>
<gene>
    <name evidence="1" type="ORF">Csa_3G748850</name>
</gene>
<proteinExistence type="predicted"/>
<dbReference type="EMBL" id="CM002924">
    <property type="protein sequence ID" value="KGN59056.1"/>
    <property type="molecule type" value="Genomic_DNA"/>
</dbReference>
<evidence type="ECO:0000313" key="2">
    <source>
        <dbReference type="Proteomes" id="UP000029981"/>
    </source>
</evidence>
<dbReference type="AlphaFoldDB" id="A0A0A0LGH6"/>
<accession>A0A0A0LGH6</accession>
<organism evidence="1 2">
    <name type="scientific">Cucumis sativus</name>
    <name type="common">Cucumber</name>
    <dbReference type="NCBI Taxonomy" id="3659"/>
    <lineage>
        <taxon>Eukaryota</taxon>
        <taxon>Viridiplantae</taxon>
        <taxon>Streptophyta</taxon>
        <taxon>Embryophyta</taxon>
        <taxon>Tracheophyta</taxon>
        <taxon>Spermatophyta</taxon>
        <taxon>Magnoliopsida</taxon>
        <taxon>eudicotyledons</taxon>
        <taxon>Gunneridae</taxon>
        <taxon>Pentapetalae</taxon>
        <taxon>rosids</taxon>
        <taxon>fabids</taxon>
        <taxon>Cucurbitales</taxon>
        <taxon>Cucurbitaceae</taxon>
        <taxon>Benincaseae</taxon>
        <taxon>Cucumis</taxon>
    </lineage>
</organism>